<gene>
    <name evidence="2" type="ORF">B296_00058217</name>
</gene>
<dbReference type="Gene3D" id="3.40.50.150">
    <property type="entry name" value="Vaccinia Virus protein VP39"/>
    <property type="match status" value="1"/>
</dbReference>
<dbReference type="Proteomes" id="UP000287651">
    <property type="component" value="Unassembled WGS sequence"/>
</dbReference>
<dbReference type="PANTHER" id="PTHR11006:SF73">
    <property type="entry name" value="PROTEIN ARGININE N-METHYLTRANSFERASE 6"/>
    <property type="match status" value="1"/>
</dbReference>
<organism evidence="2 3">
    <name type="scientific">Ensete ventricosum</name>
    <name type="common">Abyssinian banana</name>
    <name type="synonym">Musa ensete</name>
    <dbReference type="NCBI Taxonomy" id="4639"/>
    <lineage>
        <taxon>Eukaryota</taxon>
        <taxon>Viridiplantae</taxon>
        <taxon>Streptophyta</taxon>
        <taxon>Embryophyta</taxon>
        <taxon>Tracheophyta</taxon>
        <taxon>Spermatophyta</taxon>
        <taxon>Magnoliopsida</taxon>
        <taxon>Liliopsida</taxon>
        <taxon>Zingiberales</taxon>
        <taxon>Musaceae</taxon>
        <taxon>Ensete</taxon>
    </lineage>
</organism>
<sequence length="60" mass="6717">MRYQHLISDKVVLDVGCGTGILAIFCAFAGARRVNASHFIPNFFLYNSVYDICPFSCIKL</sequence>
<dbReference type="EMBL" id="AMZH03022768">
    <property type="protein sequence ID" value="RRT37042.1"/>
    <property type="molecule type" value="Genomic_DNA"/>
</dbReference>
<dbReference type="SUPFAM" id="SSF53335">
    <property type="entry name" value="S-adenosyl-L-methionine-dependent methyltransferases"/>
    <property type="match status" value="1"/>
</dbReference>
<reference evidence="2 3" key="1">
    <citation type="journal article" date="2014" name="Agronomy (Basel)">
        <title>A Draft Genome Sequence for Ensete ventricosum, the Drought-Tolerant Tree Against Hunger.</title>
        <authorList>
            <person name="Harrison J."/>
            <person name="Moore K.A."/>
            <person name="Paszkiewicz K."/>
            <person name="Jones T."/>
            <person name="Grant M."/>
            <person name="Ambacheew D."/>
            <person name="Muzemil S."/>
            <person name="Studholme D.J."/>
        </authorList>
    </citation>
    <scope>NUCLEOTIDE SEQUENCE [LARGE SCALE GENOMIC DNA]</scope>
</reference>
<keyword evidence="1" id="KW-0949">S-adenosyl-L-methionine</keyword>
<dbReference type="GO" id="GO:0042054">
    <property type="term" value="F:histone methyltransferase activity"/>
    <property type="evidence" value="ECO:0007669"/>
    <property type="project" value="TreeGrafter"/>
</dbReference>
<accession>A0A426XC59</accession>
<dbReference type="AlphaFoldDB" id="A0A426XC59"/>
<evidence type="ECO:0000313" key="3">
    <source>
        <dbReference type="Proteomes" id="UP000287651"/>
    </source>
</evidence>
<proteinExistence type="predicted"/>
<dbReference type="InterPro" id="IPR025799">
    <property type="entry name" value="Arg_MeTrfase"/>
</dbReference>
<evidence type="ECO:0000256" key="1">
    <source>
        <dbReference type="ARBA" id="ARBA00022691"/>
    </source>
</evidence>
<dbReference type="GO" id="GO:0016274">
    <property type="term" value="F:protein-arginine N-methyltransferase activity"/>
    <property type="evidence" value="ECO:0007669"/>
    <property type="project" value="InterPro"/>
</dbReference>
<dbReference type="PANTHER" id="PTHR11006">
    <property type="entry name" value="PROTEIN ARGININE N-METHYLTRANSFERASE"/>
    <property type="match status" value="1"/>
</dbReference>
<protein>
    <submittedName>
        <fullName evidence="2">Uncharacterized protein</fullName>
    </submittedName>
</protein>
<name>A0A426XC59_ENSVE</name>
<dbReference type="Pfam" id="PF06325">
    <property type="entry name" value="PrmA"/>
    <property type="match status" value="1"/>
</dbReference>
<evidence type="ECO:0000313" key="2">
    <source>
        <dbReference type="EMBL" id="RRT37042.1"/>
    </source>
</evidence>
<dbReference type="InterPro" id="IPR029063">
    <property type="entry name" value="SAM-dependent_MTases_sf"/>
</dbReference>
<comment type="caution">
    <text evidence="2">The sequence shown here is derived from an EMBL/GenBank/DDBJ whole genome shotgun (WGS) entry which is preliminary data.</text>
</comment>